<keyword evidence="2" id="KW-1185">Reference proteome</keyword>
<name>A0ACB6VBG5_9ASCO</name>
<comment type="caution">
    <text evidence="1">The sequence shown here is derived from an EMBL/GenBank/DDBJ whole genome shotgun (WGS) entry which is preliminary data.</text>
</comment>
<evidence type="ECO:0000313" key="1">
    <source>
        <dbReference type="EMBL" id="KAF5103037.1"/>
    </source>
</evidence>
<evidence type="ECO:0000313" key="2">
    <source>
        <dbReference type="Proteomes" id="UP000744676"/>
    </source>
</evidence>
<dbReference type="Proteomes" id="UP000744676">
    <property type="component" value="Unassembled WGS sequence"/>
</dbReference>
<gene>
    <name evidence="1" type="ORF">D0Z00_000015</name>
</gene>
<organism evidence="1 2">
    <name type="scientific">Geotrichum galactomycetum</name>
    <dbReference type="NCBI Taxonomy" id="27317"/>
    <lineage>
        <taxon>Eukaryota</taxon>
        <taxon>Fungi</taxon>
        <taxon>Dikarya</taxon>
        <taxon>Ascomycota</taxon>
        <taxon>Saccharomycotina</taxon>
        <taxon>Dipodascomycetes</taxon>
        <taxon>Dipodascales</taxon>
        <taxon>Dipodascaceae</taxon>
        <taxon>Geotrichum</taxon>
    </lineage>
</organism>
<proteinExistence type="predicted"/>
<protein>
    <submittedName>
        <fullName evidence="1">Uncharacterized protein</fullName>
    </submittedName>
</protein>
<dbReference type="EMBL" id="QVQA01000001">
    <property type="protein sequence ID" value="KAF5103037.1"/>
    <property type="molecule type" value="Genomic_DNA"/>
</dbReference>
<sequence>MFPYSYYAPNNIYYTPRRVERADPAEDPYWSLERVAALRAAELERKEQQKAELKQQYEQRLAQIDEHHRQQELELKRYEDHIKKLQEQKRLQEQRLLEQQKQKAEARKRNEELINNLFNRYESRQKPADSETSARAESKVPSSPFELLLSLLNGTDLNGSPAETSTEESTPQSATSNVFKNEKKPVDEGPEKTARVVKPEPALDSSTSTSVVSKDTPVHEPTEATSSEAEKESEVNLKESLQSIGEKIDKNIETYDRIYTHTIDGNQEDGEVCSSLSTASDSQPSSITLRSRLKVLQRSQLELENIYQQLDNLGTPKDKIEKRLKHVLTGRAVSYADKVEELRHRIQKDLATVQKVEEHKAAESTPASVQEPVDEIEPAPTEEKPITTAITEPTKAEESKFTPVDSEEEIKKSPKSAPKPEQKEKSRVRRIEIQDLSDDEDL</sequence>
<accession>A0ACB6VBG5</accession>
<reference evidence="1 2" key="1">
    <citation type="journal article" date="2020" name="Front. Microbiol.">
        <title>Phenotypic and Genetic Characterization of the Cheese Ripening Yeast Geotrichum candidum.</title>
        <authorList>
            <person name="Perkins V."/>
            <person name="Vignola S."/>
            <person name="Lessard M.H."/>
            <person name="Plante P.L."/>
            <person name="Corbeil J."/>
            <person name="Dugat-Bony E."/>
            <person name="Frenette M."/>
            <person name="Labrie S."/>
        </authorList>
    </citation>
    <scope>NUCLEOTIDE SEQUENCE [LARGE SCALE GENOMIC DNA]</scope>
    <source>
        <strain evidence="1 2">LMA-1147</strain>
    </source>
</reference>